<keyword evidence="9" id="KW-1185">Reference proteome</keyword>
<keyword evidence="5" id="KW-0408">Iron</keyword>
<dbReference type="InterPro" id="IPR001949">
    <property type="entry name" value="NADH-UbQ_OxRdtase_51kDa_CS"/>
</dbReference>
<accession>A0ABU9CHQ7</accession>
<evidence type="ECO:0000313" key="9">
    <source>
        <dbReference type="Proteomes" id="UP001365405"/>
    </source>
</evidence>
<dbReference type="Pfam" id="PF01512">
    <property type="entry name" value="Complex1_51K"/>
    <property type="match status" value="1"/>
</dbReference>
<sequence>MSPVTTIWVPRDSAALAAGADEVAAALATEAARRGLAIDLKRNGSRGLLWLEPLIEVATPQGRIAYGPVMAEDVPGLLDAGLLRGDAHALRHGVSEQMPYLALQERLTFRRVGLTDPLSLDDYAAHEGWAGLKAAVALDSAALLHEVTHSGLRGRGGAAFPAGIKWRTVAHAQAVQKYIVCNADEGDSGTFSDRMLMEGDPYQLIEGMAIAALAVGATQGFIYIRSEYPHALATMDEAIARATAAGWLGDSVAGSGRAFHLETRQAAGSYVCGEETAMLESIEGKRGIVRAKPPLPALQGLFGQPTVINNVITFASVPVILARGAQYYRDYGVGRSHGTLPFQLAGNVKHGGLVEKAFGLTLRELVYGFGGGTRSGRPIKAIQVGGPLGAYVPEHQWDVPLDYEAYTAIGAVLGHGGIVVHDDTADLARLARYAMDFCAIESCGKCTPCRIGSTRGVEVIDRITRSQGVQRAQQVELLRDLCDTMLQGSLCAMGGMTPYPVLSALNHYPQDFGLARDGAPAAATPSAA</sequence>
<protein>
    <submittedName>
        <fullName evidence="8">NADH-ubiquinone oxidoreductase-F iron-sulfur binding region domain-containing protein</fullName>
    </submittedName>
</protein>
<dbReference type="SMART" id="SM00928">
    <property type="entry name" value="NADH_4Fe-4S"/>
    <property type="match status" value="1"/>
</dbReference>
<evidence type="ECO:0000256" key="4">
    <source>
        <dbReference type="ARBA" id="ARBA00022723"/>
    </source>
</evidence>
<proteinExistence type="inferred from homology"/>
<evidence type="ECO:0000256" key="5">
    <source>
        <dbReference type="ARBA" id="ARBA00023004"/>
    </source>
</evidence>
<feature type="domain" description="NADH-ubiquinone oxidoreductase 51kDa subunit iron-sulphur binding" evidence="7">
    <location>
        <begin position="428"/>
        <end position="473"/>
    </location>
</feature>
<organism evidence="8 9">
    <name type="scientific">Pseudaquabacterium inlustre</name>
    <dbReference type="NCBI Taxonomy" id="2984192"/>
    <lineage>
        <taxon>Bacteria</taxon>
        <taxon>Pseudomonadati</taxon>
        <taxon>Pseudomonadota</taxon>
        <taxon>Betaproteobacteria</taxon>
        <taxon>Burkholderiales</taxon>
        <taxon>Sphaerotilaceae</taxon>
        <taxon>Pseudaquabacterium</taxon>
    </lineage>
</organism>
<dbReference type="Gene3D" id="3.40.50.11540">
    <property type="entry name" value="NADH-ubiquinone oxidoreductase 51kDa subunit"/>
    <property type="match status" value="1"/>
</dbReference>
<dbReference type="SUPFAM" id="SSF142984">
    <property type="entry name" value="Nqo1 middle domain-like"/>
    <property type="match status" value="1"/>
</dbReference>
<dbReference type="Pfam" id="PF10589">
    <property type="entry name" value="NADH_4Fe-4S"/>
    <property type="match status" value="1"/>
</dbReference>
<evidence type="ECO:0000256" key="1">
    <source>
        <dbReference type="ARBA" id="ARBA00001917"/>
    </source>
</evidence>
<dbReference type="PANTHER" id="PTHR43578">
    <property type="entry name" value="NADH-QUINONE OXIDOREDUCTASE SUBUNIT F"/>
    <property type="match status" value="1"/>
</dbReference>
<keyword evidence="3" id="KW-0004">4Fe-4S</keyword>
<dbReference type="Gene3D" id="1.20.1440.230">
    <property type="entry name" value="NADH-ubiquinone oxidoreductase 51kDa subunit, iron-sulphur binding domain"/>
    <property type="match status" value="1"/>
</dbReference>
<dbReference type="Gene3D" id="6.10.250.1450">
    <property type="match status" value="1"/>
</dbReference>
<evidence type="ECO:0000313" key="8">
    <source>
        <dbReference type="EMBL" id="MEK8051213.1"/>
    </source>
</evidence>
<dbReference type="CDD" id="cd03063">
    <property type="entry name" value="TRX_Fd_FDH_beta"/>
    <property type="match status" value="1"/>
</dbReference>
<gene>
    <name evidence="8" type="ORF">AACH10_13265</name>
</gene>
<dbReference type="SUPFAM" id="SSF140490">
    <property type="entry name" value="Nqo1C-terminal domain-like"/>
    <property type="match status" value="1"/>
</dbReference>
<dbReference type="PANTHER" id="PTHR43578:SF3">
    <property type="entry name" value="NADH-QUINONE OXIDOREDUCTASE SUBUNIT F"/>
    <property type="match status" value="1"/>
</dbReference>
<dbReference type="Gene3D" id="3.10.20.600">
    <property type="match status" value="1"/>
</dbReference>
<dbReference type="InterPro" id="IPR037225">
    <property type="entry name" value="Nuo51_FMN-bd_sf"/>
</dbReference>
<evidence type="ECO:0000256" key="3">
    <source>
        <dbReference type="ARBA" id="ARBA00022485"/>
    </source>
</evidence>
<dbReference type="Proteomes" id="UP001365405">
    <property type="component" value="Unassembled WGS sequence"/>
</dbReference>
<dbReference type="SUPFAM" id="SSF142019">
    <property type="entry name" value="Nqo1 FMN-binding domain-like"/>
    <property type="match status" value="1"/>
</dbReference>
<dbReference type="RefSeq" id="WP_341410903.1">
    <property type="nucleotide sequence ID" value="NZ_JBBUTH010000007.1"/>
</dbReference>
<keyword evidence="4" id="KW-0479">Metal-binding</keyword>
<dbReference type="InterPro" id="IPR011538">
    <property type="entry name" value="Nuo51_FMN-bd"/>
</dbReference>
<evidence type="ECO:0000256" key="6">
    <source>
        <dbReference type="ARBA" id="ARBA00023014"/>
    </source>
</evidence>
<dbReference type="InterPro" id="IPR019575">
    <property type="entry name" value="Nuop51_4Fe4S-bd"/>
</dbReference>
<comment type="caution">
    <text evidence="8">The sequence shown here is derived from an EMBL/GenBank/DDBJ whole genome shotgun (WGS) entry which is preliminary data.</text>
</comment>
<comment type="similarity">
    <text evidence="2">Belongs to the complex I 51 kDa subunit family.</text>
</comment>
<comment type="cofactor">
    <cofactor evidence="1">
        <name>FMN</name>
        <dbReference type="ChEBI" id="CHEBI:58210"/>
    </cofactor>
</comment>
<keyword evidence="6" id="KW-0411">Iron-sulfur</keyword>
<dbReference type="InterPro" id="IPR036249">
    <property type="entry name" value="Thioredoxin-like_sf"/>
</dbReference>
<name>A0ABU9CHQ7_9BURK</name>
<dbReference type="InterPro" id="IPR037207">
    <property type="entry name" value="Nuop51_4Fe4S-bd_sf"/>
</dbReference>
<dbReference type="EMBL" id="JBBUTH010000007">
    <property type="protein sequence ID" value="MEK8051213.1"/>
    <property type="molecule type" value="Genomic_DNA"/>
</dbReference>
<reference evidence="8 9" key="1">
    <citation type="submission" date="2024-04" db="EMBL/GenBank/DDBJ databases">
        <title>Novel species of the genus Ideonella isolated from streams.</title>
        <authorList>
            <person name="Lu H."/>
        </authorList>
    </citation>
    <scope>NUCLEOTIDE SEQUENCE [LARGE SCALE GENOMIC DNA]</scope>
    <source>
        <strain evidence="8 9">DXS22W</strain>
    </source>
</reference>
<evidence type="ECO:0000256" key="2">
    <source>
        <dbReference type="ARBA" id="ARBA00007523"/>
    </source>
</evidence>
<dbReference type="SUPFAM" id="SSF52833">
    <property type="entry name" value="Thioredoxin-like"/>
    <property type="match status" value="1"/>
</dbReference>
<dbReference type="PROSITE" id="PS00645">
    <property type="entry name" value="COMPLEX1_51K_2"/>
    <property type="match status" value="1"/>
</dbReference>
<evidence type="ECO:0000259" key="7">
    <source>
        <dbReference type="SMART" id="SM00928"/>
    </source>
</evidence>